<reference evidence="2" key="1">
    <citation type="journal article" date="2022" name="bioRxiv">
        <title>Sequencing and chromosome-scale assembly of the giantPleurodeles waltlgenome.</title>
        <authorList>
            <person name="Brown T."/>
            <person name="Elewa A."/>
            <person name="Iarovenko S."/>
            <person name="Subramanian E."/>
            <person name="Araus A.J."/>
            <person name="Petzold A."/>
            <person name="Susuki M."/>
            <person name="Suzuki K.-i.T."/>
            <person name="Hayashi T."/>
            <person name="Toyoda A."/>
            <person name="Oliveira C."/>
            <person name="Osipova E."/>
            <person name="Leigh N.D."/>
            <person name="Simon A."/>
            <person name="Yun M.H."/>
        </authorList>
    </citation>
    <scope>NUCLEOTIDE SEQUENCE</scope>
    <source>
        <strain evidence="2">20211129_DDA</strain>
        <tissue evidence="2">Liver</tissue>
    </source>
</reference>
<organism evidence="2 3">
    <name type="scientific">Pleurodeles waltl</name>
    <name type="common">Iberian ribbed newt</name>
    <dbReference type="NCBI Taxonomy" id="8319"/>
    <lineage>
        <taxon>Eukaryota</taxon>
        <taxon>Metazoa</taxon>
        <taxon>Chordata</taxon>
        <taxon>Craniata</taxon>
        <taxon>Vertebrata</taxon>
        <taxon>Euteleostomi</taxon>
        <taxon>Amphibia</taxon>
        <taxon>Batrachia</taxon>
        <taxon>Caudata</taxon>
        <taxon>Salamandroidea</taxon>
        <taxon>Salamandridae</taxon>
        <taxon>Pleurodelinae</taxon>
        <taxon>Pleurodeles</taxon>
    </lineage>
</organism>
<keyword evidence="3" id="KW-1185">Reference proteome</keyword>
<name>A0AAV7TJW2_PLEWA</name>
<dbReference type="EMBL" id="JANPWB010000006">
    <property type="protein sequence ID" value="KAJ1176913.1"/>
    <property type="molecule type" value="Genomic_DNA"/>
</dbReference>
<evidence type="ECO:0000313" key="3">
    <source>
        <dbReference type="Proteomes" id="UP001066276"/>
    </source>
</evidence>
<proteinExistence type="predicted"/>
<feature type="region of interest" description="Disordered" evidence="1">
    <location>
        <begin position="57"/>
        <end position="83"/>
    </location>
</feature>
<sequence>MPRKNGQDVQQLEMTPLPESAAGPEVRTRPILAALVSGDTGVAGEAQGEAWDLRWMDPGAPGGSVMPAEPVGVVPRDTEWSPL</sequence>
<protein>
    <submittedName>
        <fullName evidence="2">Uncharacterized protein</fullName>
    </submittedName>
</protein>
<evidence type="ECO:0000256" key="1">
    <source>
        <dbReference type="SAM" id="MobiDB-lite"/>
    </source>
</evidence>
<evidence type="ECO:0000313" key="2">
    <source>
        <dbReference type="EMBL" id="KAJ1176913.1"/>
    </source>
</evidence>
<dbReference type="Proteomes" id="UP001066276">
    <property type="component" value="Chromosome 3_2"/>
</dbReference>
<gene>
    <name evidence="2" type="ORF">NDU88_002180</name>
</gene>
<dbReference type="AlphaFoldDB" id="A0AAV7TJW2"/>
<feature type="region of interest" description="Disordered" evidence="1">
    <location>
        <begin position="1"/>
        <end position="26"/>
    </location>
</feature>
<comment type="caution">
    <text evidence="2">The sequence shown here is derived from an EMBL/GenBank/DDBJ whole genome shotgun (WGS) entry which is preliminary data.</text>
</comment>
<accession>A0AAV7TJW2</accession>